<dbReference type="GO" id="GO:0003848">
    <property type="term" value="F:2-amino-4-hydroxy-6-hydroxymethyldihydropteridine diphosphokinase activity"/>
    <property type="evidence" value="ECO:0007669"/>
    <property type="project" value="UniProtKB-EC"/>
</dbReference>
<evidence type="ECO:0000256" key="4">
    <source>
        <dbReference type="ARBA" id="ARBA00016218"/>
    </source>
</evidence>
<dbReference type="PANTHER" id="PTHR43071">
    <property type="entry name" value="2-AMINO-4-HYDROXY-6-HYDROXYMETHYLDIHYDROPTERIDINE PYROPHOSPHOKINASE"/>
    <property type="match status" value="1"/>
</dbReference>
<evidence type="ECO:0000256" key="9">
    <source>
        <dbReference type="ARBA" id="ARBA00022909"/>
    </source>
</evidence>
<reference evidence="14" key="1">
    <citation type="journal article" date="2021" name="Microb. Physiol.">
        <title>Proteogenomic Insights into the Physiology of Marine, Sulfate-Reducing, Filamentous Desulfonema limicola and Desulfonema magnum.</title>
        <authorList>
            <person name="Schnaars V."/>
            <person name="Wohlbrand L."/>
            <person name="Scheve S."/>
            <person name="Hinrichs C."/>
            <person name="Reinhardt R."/>
            <person name="Rabus R."/>
        </authorList>
    </citation>
    <scope>NUCLEOTIDE SEQUENCE</scope>
    <source>
        <strain evidence="14">5ac10</strain>
    </source>
</reference>
<keyword evidence="6" id="KW-0547">Nucleotide-binding</keyword>
<evidence type="ECO:0000256" key="2">
    <source>
        <dbReference type="ARBA" id="ARBA00005810"/>
    </source>
</evidence>
<keyword evidence="15" id="KW-1185">Reference proteome</keyword>
<evidence type="ECO:0000259" key="13">
    <source>
        <dbReference type="Pfam" id="PF01288"/>
    </source>
</evidence>
<evidence type="ECO:0000256" key="12">
    <source>
        <dbReference type="ARBA" id="ARBA00033413"/>
    </source>
</evidence>
<keyword evidence="9" id="KW-0289">Folate biosynthesis</keyword>
<proteinExistence type="inferred from homology"/>
<dbReference type="InterPro" id="IPR000550">
    <property type="entry name" value="Hppk"/>
</dbReference>
<evidence type="ECO:0000313" key="15">
    <source>
        <dbReference type="Proteomes" id="UP000663720"/>
    </source>
</evidence>
<comment type="pathway">
    <text evidence="1">Cofactor biosynthesis; tetrahydrofolate biosynthesis; 2-amino-4-hydroxy-6-hydroxymethyl-7,8-dihydropteridine diphosphate from 7,8-dihydroneopterin triphosphate: step 4/4.</text>
</comment>
<dbReference type="PANTHER" id="PTHR43071:SF1">
    <property type="entry name" value="2-AMINO-4-HYDROXY-6-HYDROXYMETHYLDIHYDROPTERIDINE PYROPHOSPHOKINASE"/>
    <property type="match status" value="1"/>
</dbReference>
<evidence type="ECO:0000256" key="10">
    <source>
        <dbReference type="ARBA" id="ARBA00029409"/>
    </source>
</evidence>
<evidence type="ECO:0000256" key="5">
    <source>
        <dbReference type="ARBA" id="ARBA00022679"/>
    </source>
</evidence>
<name>A0A975BBC9_9BACT</name>
<dbReference type="SUPFAM" id="SSF55083">
    <property type="entry name" value="6-hydroxymethyl-7,8-dihydropterin pyrophosphokinase, HPPK"/>
    <property type="match status" value="1"/>
</dbReference>
<keyword evidence="7" id="KW-0418">Kinase</keyword>
<evidence type="ECO:0000256" key="6">
    <source>
        <dbReference type="ARBA" id="ARBA00022741"/>
    </source>
</evidence>
<evidence type="ECO:0000256" key="11">
    <source>
        <dbReference type="ARBA" id="ARBA00029766"/>
    </source>
</evidence>
<dbReference type="NCBIfam" id="TIGR01498">
    <property type="entry name" value="folK"/>
    <property type="match status" value="1"/>
</dbReference>
<evidence type="ECO:0000256" key="8">
    <source>
        <dbReference type="ARBA" id="ARBA00022840"/>
    </source>
</evidence>
<keyword evidence="5" id="KW-0808">Transferase</keyword>
<dbReference type="EC" id="2.7.6.3" evidence="3"/>
<dbReference type="AlphaFoldDB" id="A0A975BBC9"/>
<evidence type="ECO:0000313" key="14">
    <source>
        <dbReference type="EMBL" id="QTA82252.1"/>
    </source>
</evidence>
<comment type="function">
    <text evidence="10">Catalyzes the transfer of pyrophosphate from adenosine triphosphate (ATP) to 6-hydroxymethyl-7,8-dihydropterin, an enzymatic step in folate biosynthesis pathway.</text>
</comment>
<dbReference type="Pfam" id="PF01288">
    <property type="entry name" value="HPPK"/>
    <property type="match status" value="1"/>
</dbReference>
<dbReference type="GO" id="GO:0046656">
    <property type="term" value="P:folic acid biosynthetic process"/>
    <property type="evidence" value="ECO:0007669"/>
    <property type="project" value="UniProtKB-KW"/>
</dbReference>
<gene>
    <name evidence="14" type="primary">folK</name>
    <name evidence="14" type="ORF">dnl_46250</name>
</gene>
<evidence type="ECO:0000256" key="7">
    <source>
        <dbReference type="ARBA" id="ARBA00022777"/>
    </source>
</evidence>
<organism evidence="14 15">
    <name type="scientific">Desulfonema limicola</name>
    <dbReference type="NCBI Taxonomy" id="45656"/>
    <lineage>
        <taxon>Bacteria</taxon>
        <taxon>Pseudomonadati</taxon>
        <taxon>Thermodesulfobacteriota</taxon>
        <taxon>Desulfobacteria</taxon>
        <taxon>Desulfobacterales</taxon>
        <taxon>Desulfococcaceae</taxon>
        <taxon>Desulfonema</taxon>
    </lineage>
</organism>
<dbReference type="GO" id="GO:0016301">
    <property type="term" value="F:kinase activity"/>
    <property type="evidence" value="ECO:0007669"/>
    <property type="project" value="UniProtKB-KW"/>
</dbReference>
<dbReference type="Proteomes" id="UP000663720">
    <property type="component" value="Chromosome"/>
</dbReference>
<dbReference type="GO" id="GO:0005524">
    <property type="term" value="F:ATP binding"/>
    <property type="evidence" value="ECO:0007669"/>
    <property type="project" value="UniProtKB-KW"/>
</dbReference>
<dbReference type="EMBL" id="CP061799">
    <property type="protein sequence ID" value="QTA82252.1"/>
    <property type="molecule type" value="Genomic_DNA"/>
</dbReference>
<accession>A0A975BBC9</accession>
<protein>
    <recommendedName>
        <fullName evidence="4">2-amino-4-hydroxy-6-hydroxymethyldihydropteridine pyrophosphokinase</fullName>
        <ecNumber evidence="3">2.7.6.3</ecNumber>
    </recommendedName>
    <alternativeName>
        <fullName evidence="11">6-hydroxymethyl-7,8-dihydropterin pyrophosphokinase</fullName>
    </alternativeName>
    <alternativeName>
        <fullName evidence="12">7,8-dihydro-6-hydroxymethylpterin-pyrophosphokinase</fullName>
    </alternativeName>
</protein>
<evidence type="ECO:0000256" key="3">
    <source>
        <dbReference type="ARBA" id="ARBA00013253"/>
    </source>
</evidence>
<keyword evidence="8" id="KW-0067">ATP-binding</keyword>
<sequence length="148" mass="17542">MSYCRNSIKFLEKSGRTLVTAQSRFYRTEPVDYKDQDWFINAVVRIKTSLTPDELLKEINFIETDAGRVRNNLRFGPRTLDMDIIFYDDLIMNSSCLTLPHPRMHQRRFVLQPICDIDPDILHPVLKKDVKFLLKKLDNDEQKIFVYS</sequence>
<dbReference type="KEGG" id="dli:dnl_46250"/>
<evidence type="ECO:0000256" key="1">
    <source>
        <dbReference type="ARBA" id="ARBA00005051"/>
    </source>
</evidence>
<feature type="domain" description="7,8-dihydro-6-hydroxymethylpterin-pyrophosphokinase" evidence="13">
    <location>
        <begin position="4"/>
        <end position="119"/>
    </location>
</feature>
<comment type="similarity">
    <text evidence="2">Belongs to the HPPK family.</text>
</comment>
<dbReference type="InterPro" id="IPR035907">
    <property type="entry name" value="Hppk_sf"/>
</dbReference>
<dbReference type="Gene3D" id="3.30.70.560">
    <property type="entry name" value="7,8-Dihydro-6-hydroxymethylpterin-pyrophosphokinase HPPK"/>
    <property type="match status" value="1"/>
</dbReference>
<dbReference type="CDD" id="cd00483">
    <property type="entry name" value="HPPK"/>
    <property type="match status" value="1"/>
</dbReference>